<comment type="similarity">
    <text evidence="1">Belongs to the peptidase S1 family. Snake venom subfamily.</text>
</comment>
<evidence type="ECO:0000256" key="4">
    <source>
        <dbReference type="ARBA" id="ARBA00022825"/>
    </source>
</evidence>
<feature type="domain" description="Peptidase S1" evidence="6">
    <location>
        <begin position="1"/>
        <end position="134"/>
    </location>
</feature>
<protein>
    <submittedName>
        <fullName evidence="8">Kallikrein-1-like</fullName>
    </submittedName>
</protein>
<dbReference type="Proteomes" id="UP000245340">
    <property type="component" value="Unplaced"/>
</dbReference>
<dbReference type="GO" id="GO:0030141">
    <property type="term" value="C:secretory granule"/>
    <property type="evidence" value="ECO:0007669"/>
    <property type="project" value="TreeGrafter"/>
</dbReference>
<accession>A0A9B0LZJ4</accession>
<organism evidence="7 8">
    <name type="scientific">Odobenus rosmarus divergens</name>
    <name type="common">Pacific walrus</name>
    <dbReference type="NCBI Taxonomy" id="9708"/>
    <lineage>
        <taxon>Eukaryota</taxon>
        <taxon>Metazoa</taxon>
        <taxon>Chordata</taxon>
        <taxon>Craniata</taxon>
        <taxon>Vertebrata</taxon>
        <taxon>Euteleostomi</taxon>
        <taxon>Mammalia</taxon>
        <taxon>Eutheria</taxon>
        <taxon>Laurasiatheria</taxon>
        <taxon>Carnivora</taxon>
        <taxon>Caniformia</taxon>
        <taxon>Pinnipedia</taxon>
        <taxon>Odobenidae</taxon>
        <taxon>Odobenus</taxon>
    </lineage>
</organism>
<dbReference type="AlphaFoldDB" id="A0A9B0LZJ4"/>
<dbReference type="GO" id="GO:0031638">
    <property type="term" value="P:zymogen activation"/>
    <property type="evidence" value="ECO:0007669"/>
    <property type="project" value="TreeGrafter"/>
</dbReference>
<gene>
    <name evidence="8" type="primary">LOC101380536</name>
</gene>
<dbReference type="Gene3D" id="2.40.10.10">
    <property type="entry name" value="Trypsin-like serine proteases"/>
    <property type="match status" value="1"/>
</dbReference>
<sequence length="137" mass="14966">MPDSYCAFLLKSWCKILHVVCFEREICEISLGLGVDNLEQFIYPDNLQCVDLKLLSNDVCAKAHSEKVTEFMLCAGQLEGGKDTCAGDSGGPLICDGVLQGITSWGNMPCGSPNMPAIYTKVTSHLEWIKEIMTANS</sequence>
<dbReference type="CDD" id="cd00190">
    <property type="entry name" value="Tryp_SPc"/>
    <property type="match status" value="1"/>
</dbReference>
<reference evidence="8" key="1">
    <citation type="submission" date="2025-08" db="UniProtKB">
        <authorList>
            <consortium name="RefSeq"/>
        </authorList>
    </citation>
    <scope>IDENTIFICATION</scope>
</reference>
<dbReference type="PROSITE" id="PS00135">
    <property type="entry name" value="TRYPSIN_SER"/>
    <property type="match status" value="1"/>
</dbReference>
<evidence type="ECO:0000256" key="3">
    <source>
        <dbReference type="ARBA" id="ARBA00022801"/>
    </source>
</evidence>
<dbReference type="InterPro" id="IPR043504">
    <property type="entry name" value="Peptidase_S1_PA_chymotrypsin"/>
</dbReference>
<dbReference type="PROSITE" id="PS50240">
    <property type="entry name" value="TRYPSIN_DOM"/>
    <property type="match status" value="1"/>
</dbReference>
<dbReference type="InterPro" id="IPR033116">
    <property type="entry name" value="TRYPSIN_SER"/>
</dbReference>
<keyword evidence="5" id="KW-1015">Disulfide bond</keyword>
<evidence type="ECO:0000313" key="8">
    <source>
        <dbReference type="RefSeq" id="XP_004411179.1"/>
    </source>
</evidence>
<dbReference type="PANTHER" id="PTHR24271:SF47">
    <property type="entry name" value="KALLIKREIN-1"/>
    <property type="match status" value="1"/>
</dbReference>
<proteinExistence type="inferred from homology"/>
<dbReference type="FunFam" id="2.40.10.10:FF:000010">
    <property type="entry name" value="Kallikrein related peptidase 11"/>
    <property type="match status" value="1"/>
</dbReference>
<keyword evidence="7" id="KW-1185">Reference proteome</keyword>
<dbReference type="SMART" id="SM00020">
    <property type="entry name" value="Tryp_SPc"/>
    <property type="match status" value="1"/>
</dbReference>
<dbReference type="Pfam" id="PF00089">
    <property type="entry name" value="Trypsin"/>
    <property type="match status" value="1"/>
</dbReference>
<evidence type="ECO:0000256" key="1">
    <source>
        <dbReference type="ARBA" id="ARBA00009228"/>
    </source>
</evidence>
<dbReference type="RefSeq" id="XP_004411179.1">
    <property type="nucleotide sequence ID" value="XM_004411122.1"/>
</dbReference>
<dbReference type="PANTHER" id="PTHR24271">
    <property type="entry name" value="KALLIKREIN-RELATED"/>
    <property type="match status" value="1"/>
</dbReference>
<name>A0A9B0LZJ4_ODORO</name>
<dbReference type="SUPFAM" id="SSF50494">
    <property type="entry name" value="Trypsin-like serine proteases"/>
    <property type="match status" value="1"/>
</dbReference>
<evidence type="ECO:0000256" key="5">
    <source>
        <dbReference type="ARBA" id="ARBA00023157"/>
    </source>
</evidence>
<evidence type="ECO:0000259" key="6">
    <source>
        <dbReference type="PROSITE" id="PS50240"/>
    </source>
</evidence>
<evidence type="ECO:0000256" key="2">
    <source>
        <dbReference type="ARBA" id="ARBA00022670"/>
    </source>
</evidence>
<keyword evidence="4" id="KW-0720">Serine protease</keyword>
<keyword evidence="3" id="KW-0378">Hydrolase</keyword>
<dbReference type="InterPro" id="IPR001254">
    <property type="entry name" value="Trypsin_dom"/>
</dbReference>
<dbReference type="GO" id="GO:0003073">
    <property type="term" value="P:regulation of systemic arterial blood pressure"/>
    <property type="evidence" value="ECO:0007669"/>
    <property type="project" value="TreeGrafter"/>
</dbReference>
<dbReference type="GO" id="GO:0004252">
    <property type="term" value="F:serine-type endopeptidase activity"/>
    <property type="evidence" value="ECO:0007669"/>
    <property type="project" value="InterPro"/>
</dbReference>
<keyword evidence="2" id="KW-0645">Protease</keyword>
<dbReference type="InterPro" id="IPR009003">
    <property type="entry name" value="Peptidase_S1_PA"/>
</dbReference>
<evidence type="ECO:0000313" key="7">
    <source>
        <dbReference type="Proteomes" id="UP000245340"/>
    </source>
</evidence>